<evidence type="ECO:0000313" key="3">
    <source>
        <dbReference type="Proteomes" id="UP001060164"/>
    </source>
</evidence>
<dbReference type="PROSITE" id="PS51085">
    <property type="entry name" value="2FE2S_FER_2"/>
    <property type="match status" value="1"/>
</dbReference>
<dbReference type="InterPro" id="IPR012675">
    <property type="entry name" value="Beta-grasp_dom_sf"/>
</dbReference>
<keyword evidence="3" id="KW-1185">Reference proteome</keyword>
<dbReference type="InterPro" id="IPR027980">
    <property type="entry name" value="RACo_C"/>
</dbReference>
<dbReference type="InterPro" id="IPR037010">
    <property type="entry name" value="VitB12-dep_Met_synth_activ_sf"/>
</dbReference>
<accession>A0ABY5VJ43</accession>
<dbReference type="InterPro" id="IPR041414">
    <property type="entry name" value="Raco-like_middle"/>
</dbReference>
<dbReference type="EMBL" id="CP102290">
    <property type="protein sequence ID" value="UWP60214.1"/>
    <property type="molecule type" value="Genomic_DNA"/>
</dbReference>
<reference evidence="2" key="1">
    <citation type="journal article" date="2022" name="Cell">
        <title>Design, construction, and in vivo augmentation of a complex gut microbiome.</title>
        <authorList>
            <person name="Cheng A.G."/>
            <person name="Ho P.Y."/>
            <person name="Aranda-Diaz A."/>
            <person name="Jain S."/>
            <person name="Yu F.B."/>
            <person name="Meng X."/>
            <person name="Wang M."/>
            <person name="Iakiviak M."/>
            <person name="Nagashima K."/>
            <person name="Zhao A."/>
            <person name="Murugkar P."/>
            <person name="Patil A."/>
            <person name="Atabakhsh K."/>
            <person name="Weakley A."/>
            <person name="Yan J."/>
            <person name="Brumbaugh A.R."/>
            <person name="Higginbottom S."/>
            <person name="Dimas A."/>
            <person name="Shiver A.L."/>
            <person name="Deutschbauer A."/>
            <person name="Neff N."/>
            <person name="Sonnenburg J.L."/>
            <person name="Huang K.C."/>
            <person name="Fischbach M.A."/>
        </authorList>
    </citation>
    <scope>NUCLEOTIDE SEQUENCE</scope>
    <source>
        <strain evidence="2">DSM 19829</strain>
    </source>
</reference>
<dbReference type="SUPFAM" id="SSF56507">
    <property type="entry name" value="Methionine synthase activation domain-like"/>
    <property type="match status" value="1"/>
</dbReference>
<dbReference type="Pfam" id="PF00111">
    <property type="entry name" value="Fer2"/>
    <property type="match status" value="1"/>
</dbReference>
<dbReference type="Proteomes" id="UP001060164">
    <property type="component" value="Chromosome"/>
</dbReference>
<dbReference type="SUPFAM" id="SSF54292">
    <property type="entry name" value="2Fe-2S ferredoxin-like"/>
    <property type="match status" value="1"/>
</dbReference>
<name>A0ABY5VJ43_9FIRM</name>
<proteinExistence type="predicted"/>
<organism evidence="2 3">
    <name type="scientific">Ruminococcus gauvreauii</name>
    <dbReference type="NCBI Taxonomy" id="438033"/>
    <lineage>
        <taxon>Bacteria</taxon>
        <taxon>Bacillati</taxon>
        <taxon>Bacillota</taxon>
        <taxon>Clostridia</taxon>
        <taxon>Eubacteriales</taxon>
        <taxon>Oscillospiraceae</taxon>
        <taxon>Ruminococcus</taxon>
    </lineage>
</organism>
<evidence type="ECO:0000313" key="2">
    <source>
        <dbReference type="EMBL" id="UWP60214.1"/>
    </source>
</evidence>
<sequence>MESIIKITEFQKTIEKETVLKLMDCKEDSPIYEEVQREFSDLLQEVERRLDPKAVIGFGKVAGELESEKLKAGEDIIYILSTVGGEVSRYSSESFEEGDFLKGMLIDAMADACLFAMDHEIQAVLKEECARRKIGIVSRLEAPNDIPMIAQKTAFDALKADKTLGIAISPSYMYDPVKTSCQVMQVTADESVFRAQHNCRKCGAKNCNMRKIQPVTITVINKDKKLVVVSEEYESILSAINRQGAYFSAVCGGKGNCGKCKIRLKEGELDVTPSDRKHFTEEELAQGYRLACRAYPADDCVITMDVQDEAGFSIQVGHGDSQQEHAGTEEAGYDIAVDIGTTTLAFQLVGKTSRSPVGSFATLNRQRAFGADVISRIQASCDGKKEALRKSIQEDLMTGIRTLVEEAGIRPDQIDRIAIGGNTTMGHLLLGYSCEGLGVFPFTPVDISLIEKPFREVLEDDYCDAEVILLPGISTYVGGDIVSGLYDCEFDTNEKTALLVDLGTNGEMAIGNRDRIVSTSTAAGPAFEGGNISWGMGSVQGAICKVEIEDGRANIATIGDKPPIGLCGTGVIETISGLIEHELVDETGRLEEEYFENGYRLAQTPDGRDITFTQQDVREIQLAKSAVRAGIEVLLRRFGVTYDQVDAVYLAGGFGYHINQEKAMVLGLLPREFDGKIKAVGNSSLGGALRYLINDDSKERLELLLEHSSEIDLSTDADFNELYMEHMFFE</sequence>
<dbReference type="Gene3D" id="3.30.420.480">
    <property type="entry name" value="Domain of unknown function (DUF4445)"/>
    <property type="match status" value="1"/>
</dbReference>
<dbReference type="PANTHER" id="PTHR42895">
    <property type="entry name" value="IRON-SULFUR CLUSTER-BINDING PROTEIN-RELATED"/>
    <property type="match status" value="1"/>
</dbReference>
<dbReference type="Gene3D" id="3.40.109.40">
    <property type="match status" value="1"/>
</dbReference>
<dbReference type="InterPro" id="IPR043129">
    <property type="entry name" value="ATPase_NBD"/>
</dbReference>
<protein>
    <submittedName>
        <fullName evidence="2">ASKHA domain-containing protein</fullName>
    </submittedName>
</protein>
<dbReference type="PANTHER" id="PTHR42895:SF2">
    <property type="entry name" value="IRON-SULFUR CLUSTER PROTEIN"/>
    <property type="match status" value="1"/>
</dbReference>
<dbReference type="Gene3D" id="3.10.20.30">
    <property type="match status" value="1"/>
</dbReference>
<evidence type="ECO:0000259" key="1">
    <source>
        <dbReference type="PROSITE" id="PS51085"/>
    </source>
</evidence>
<dbReference type="InterPro" id="IPR001041">
    <property type="entry name" value="2Fe-2S_ferredoxin-type"/>
</dbReference>
<feature type="domain" description="2Fe-2S ferredoxin-type" evidence="1">
    <location>
        <begin position="215"/>
        <end position="308"/>
    </location>
</feature>
<dbReference type="RefSeq" id="WP_083963521.1">
    <property type="nucleotide sequence ID" value="NZ_CABLBR010000048.1"/>
</dbReference>
<dbReference type="InterPro" id="IPR036010">
    <property type="entry name" value="2Fe-2S_ferredoxin-like_sf"/>
</dbReference>
<dbReference type="InterPro" id="IPR052911">
    <property type="entry name" value="Corrinoid_activation_enz"/>
</dbReference>
<dbReference type="Pfam" id="PF17651">
    <property type="entry name" value="Raco_middle"/>
    <property type="match status" value="1"/>
</dbReference>
<dbReference type="Pfam" id="PF14574">
    <property type="entry name" value="RACo_C_ter"/>
    <property type="match status" value="1"/>
</dbReference>
<dbReference type="InterPro" id="IPR042259">
    <property type="entry name" value="Raco-like_middle_sf"/>
</dbReference>
<dbReference type="CDD" id="cd00207">
    <property type="entry name" value="fer2"/>
    <property type="match status" value="1"/>
</dbReference>
<gene>
    <name evidence="2" type="ORF">NQ502_03940</name>
</gene>
<dbReference type="SUPFAM" id="SSF53067">
    <property type="entry name" value="Actin-like ATPase domain"/>
    <property type="match status" value="1"/>
</dbReference>